<proteinExistence type="predicted"/>
<dbReference type="HOGENOM" id="CLU_3007538_0_0_9"/>
<evidence type="ECO:0000313" key="2">
    <source>
        <dbReference type="Proteomes" id="UP000016608"/>
    </source>
</evidence>
<keyword evidence="2" id="KW-1185">Reference proteome</keyword>
<dbReference type="RefSeq" id="WP_021738357.1">
    <property type="nucleotide sequence ID" value="NZ_KI271099.1"/>
</dbReference>
<dbReference type="EMBL" id="AWVJ01000047">
    <property type="protein sequence ID" value="ERK50602.1"/>
    <property type="molecule type" value="Genomic_DNA"/>
</dbReference>
<sequence length="56" mass="6398">MSHEQEIVGIKAQIAILEELQADCMDGKLWHIYMRMIDDLNQKLDELTRGIGNGNV</sequence>
<evidence type="ECO:0000313" key="1">
    <source>
        <dbReference type="EMBL" id="ERK50602.1"/>
    </source>
</evidence>
<dbReference type="Proteomes" id="UP000016608">
    <property type="component" value="Unassembled WGS sequence"/>
</dbReference>
<organism evidence="1 2">
    <name type="scientific">Eubacterium ramulus ATCC 29099</name>
    <dbReference type="NCBI Taxonomy" id="1256908"/>
    <lineage>
        <taxon>Bacteria</taxon>
        <taxon>Bacillati</taxon>
        <taxon>Bacillota</taxon>
        <taxon>Clostridia</taxon>
        <taxon>Eubacteriales</taxon>
        <taxon>Eubacteriaceae</taxon>
        <taxon>Eubacterium</taxon>
    </lineage>
</organism>
<accession>U2RIQ4</accession>
<dbReference type="GeneID" id="42788242"/>
<gene>
    <name evidence="1" type="ORF">HMPREF0373_00662</name>
</gene>
<protein>
    <submittedName>
        <fullName evidence="1">Uncharacterized protein</fullName>
    </submittedName>
</protein>
<dbReference type="AlphaFoldDB" id="U2RIQ4"/>
<name>U2RIQ4_EUBRA</name>
<comment type="caution">
    <text evidence="1">The sequence shown here is derived from an EMBL/GenBank/DDBJ whole genome shotgun (WGS) entry which is preliminary data.</text>
</comment>
<dbReference type="PATRIC" id="fig|1256908.3.peg.609"/>
<reference evidence="1 2" key="1">
    <citation type="submission" date="2013-06" db="EMBL/GenBank/DDBJ databases">
        <authorList>
            <person name="Weinstock G."/>
            <person name="Sodergren E."/>
            <person name="Lobos E.A."/>
            <person name="Fulton L."/>
            <person name="Fulton R."/>
            <person name="Courtney L."/>
            <person name="Fronick C."/>
            <person name="O'Laughlin M."/>
            <person name="Godfrey J."/>
            <person name="Wilson R.M."/>
            <person name="Miner T."/>
            <person name="Farmer C."/>
            <person name="Delehaunty K."/>
            <person name="Cordes M."/>
            <person name="Minx P."/>
            <person name="Tomlinson C."/>
            <person name="Chen J."/>
            <person name="Wollam A."/>
            <person name="Pepin K.H."/>
            <person name="Bhonagiri V."/>
            <person name="Zhang X."/>
            <person name="Warren W."/>
            <person name="Mitreva M."/>
            <person name="Mardis E.R."/>
            <person name="Wilson R.K."/>
        </authorList>
    </citation>
    <scope>NUCLEOTIDE SEQUENCE [LARGE SCALE GENOMIC DNA]</scope>
    <source>
        <strain evidence="1 2">ATCC 29099</strain>
    </source>
</reference>